<accession>A0A2H3J7W2</accession>
<keyword evidence="3" id="KW-1185">Reference proteome</keyword>
<dbReference type="Proteomes" id="UP000218811">
    <property type="component" value="Unassembled WGS sequence"/>
</dbReference>
<gene>
    <name evidence="2" type="ORF">WOLCODRAFT_161478</name>
</gene>
<feature type="region of interest" description="Disordered" evidence="1">
    <location>
        <begin position="1"/>
        <end position="48"/>
    </location>
</feature>
<evidence type="ECO:0000313" key="2">
    <source>
        <dbReference type="EMBL" id="PCH38320.1"/>
    </source>
</evidence>
<name>A0A2H3J7W2_WOLCO</name>
<reference evidence="2 3" key="1">
    <citation type="journal article" date="2012" name="Science">
        <title>The Paleozoic origin of enzymatic lignin decomposition reconstructed from 31 fungal genomes.</title>
        <authorList>
            <person name="Floudas D."/>
            <person name="Binder M."/>
            <person name="Riley R."/>
            <person name="Barry K."/>
            <person name="Blanchette R.A."/>
            <person name="Henrissat B."/>
            <person name="Martinez A.T."/>
            <person name="Otillar R."/>
            <person name="Spatafora J.W."/>
            <person name="Yadav J.S."/>
            <person name="Aerts A."/>
            <person name="Benoit I."/>
            <person name="Boyd A."/>
            <person name="Carlson A."/>
            <person name="Copeland A."/>
            <person name="Coutinho P.M."/>
            <person name="de Vries R.P."/>
            <person name="Ferreira P."/>
            <person name="Findley K."/>
            <person name="Foster B."/>
            <person name="Gaskell J."/>
            <person name="Glotzer D."/>
            <person name="Gorecki P."/>
            <person name="Heitman J."/>
            <person name="Hesse C."/>
            <person name="Hori C."/>
            <person name="Igarashi K."/>
            <person name="Jurgens J.A."/>
            <person name="Kallen N."/>
            <person name="Kersten P."/>
            <person name="Kohler A."/>
            <person name="Kuees U."/>
            <person name="Kumar T.K.A."/>
            <person name="Kuo A."/>
            <person name="LaButti K."/>
            <person name="Larrondo L.F."/>
            <person name="Lindquist E."/>
            <person name="Ling A."/>
            <person name="Lombard V."/>
            <person name="Lucas S."/>
            <person name="Lundell T."/>
            <person name="Martin R."/>
            <person name="McLaughlin D.J."/>
            <person name="Morgenstern I."/>
            <person name="Morin E."/>
            <person name="Murat C."/>
            <person name="Nagy L.G."/>
            <person name="Nolan M."/>
            <person name="Ohm R.A."/>
            <person name="Patyshakuliyeva A."/>
            <person name="Rokas A."/>
            <person name="Ruiz-Duenas F.J."/>
            <person name="Sabat G."/>
            <person name="Salamov A."/>
            <person name="Samejima M."/>
            <person name="Schmutz J."/>
            <person name="Slot J.C."/>
            <person name="St John F."/>
            <person name="Stenlid J."/>
            <person name="Sun H."/>
            <person name="Sun S."/>
            <person name="Syed K."/>
            <person name="Tsang A."/>
            <person name="Wiebenga A."/>
            <person name="Young D."/>
            <person name="Pisabarro A."/>
            <person name="Eastwood D.C."/>
            <person name="Martin F."/>
            <person name="Cullen D."/>
            <person name="Grigoriev I.V."/>
            <person name="Hibbett D.S."/>
        </authorList>
    </citation>
    <scope>NUCLEOTIDE SEQUENCE [LARGE SCALE GENOMIC DNA]</scope>
    <source>
        <strain evidence="2 3">MD-104</strain>
    </source>
</reference>
<evidence type="ECO:0000313" key="3">
    <source>
        <dbReference type="Proteomes" id="UP000218811"/>
    </source>
</evidence>
<dbReference type="EMBL" id="KB467942">
    <property type="protein sequence ID" value="PCH38320.1"/>
    <property type="molecule type" value="Genomic_DNA"/>
</dbReference>
<evidence type="ECO:0000256" key="1">
    <source>
        <dbReference type="SAM" id="MobiDB-lite"/>
    </source>
</evidence>
<protein>
    <submittedName>
        <fullName evidence="2">Uncharacterized protein</fullName>
    </submittedName>
</protein>
<sequence length="111" mass="11457">MSRSTMGGVSYTTQHETGETAALNVGQDGSRGDASVAREVEDATDLSGTRSAIDASVTCFANSTLPSATNGLTAQDFWSIQSSTPVLGPRNFAVDQVAPCTTRIKATGISQ</sequence>
<dbReference type="AlphaFoldDB" id="A0A2H3J7W2"/>
<feature type="compositionally biased region" description="Polar residues" evidence="1">
    <location>
        <begin position="1"/>
        <end position="15"/>
    </location>
</feature>
<organism evidence="2 3">
    <name type="scientific">Wolfiporia cocos (strain MD-104)</name>
    <name type="common">Brown rot fungus</name>
    <dbReference type="NCBI Taxonomy" id="742152"/>
    <lineage>
        <taxon>Eukaryota</taxon>
        <taxon>Fungi</taxon>
        <taxon>Dikarya</taxon>
        <taxon>Basidiomycota</taxon>
        <taxon>Agaricomycotina</taxon>
        <taxon>Agaricomycetes</taxon>
        <taxon>Polyporales</taxon>
        <taxon>Phaeolaceae</taxon>
        <taxon>Wolfiporia</taxon>
    </lineage>
</organism>
<proteinExistence type="predicted"/>